<gene>
    <name evidence="1" type="ORF">BDZ94DRAFT_739533</name>
</gene>
<organism evidence="1 2">
    <name type="scientific">Collybia nuda</name>
    <dbReference type="NCBI Taxonomy" id="64659"/>
    <lineage>
        <taxon>Eukaryota</taxon>
        <taxon>Fungi</taxon>
        <taxon>Dikarya</taxon>
        <taxon>Basidiomycota</taxon>
        <taxon>Agaricomycotina</taxon>
        <taxon>Agaricomycetes</taxon>
        <taxon>Agaricomycetidae</taxon>
        <taxon>Agaricales</taxon>
        <taxon>Tricholomatineae</taxon>
        <taxon>Clitocybaceae</taxon>
        <taxon>Collybia</taxon>
    </lineage>
</organism>
<proteinExistence type="predicted"/>
<comment type="caution">
    <text evidence="1">The sequence shown here is derived from an EMBL/GenBank/DDBJ whole genome shotgun (WGS) entry which is preliminary data.</text>
</comment>
<evidence type="ECO:0000313" key="2">
    <source>
        <dbReference type="Proteomes" id="UP000807353"/>
    </source>
</evidence>
<accession>A0A9P6CBU2</accession>
<keyword evidence="2" id="KW-1185">Reference proteome</keyword>
<protein>
    <submittedName>
        <fullName evidence="1">Uncharacterized protein</fullName>
    </submittedName>
</protein>
<dbReference type="AlphaFoldDB" id="A0A9P6CBU2"/>
<dbReference type="Proteomes" id="UP000807353">
    <property type="component" value="Unassembled WGS sequence"/>
</dbReference>
<dbReference type="OrthoDB" id="433924at2759"/>
<reference evidence="1" key="1">
    <citation type="submission" date="2020-11" db="EMBL/GenBank/DDBJ databases">
        <authorList>
            <consortium name="DOE Joint Genome Institute"/>
            <person name="Ahrendt S."/>
            <person name="Riley R."/>
            <person name="Andreopoulos W."/>
            <person name="Labutti K."/>
            <person name="Pangilinan J."/>
            <person name="Ruiz-Duenas F.J."/>
            <person name="Barrasa J.M."/>
            <person name="Sanchez-Garcia M."/>
            <person name="Camarero S."/>
            <person name="Miyauchi S."/>
            <person name="Serrano A."/>
            <person name="Linde D."/>
            <person name="Babiker R."/>
            <person name="Drula E."/>
            <person name="Ayuso-Fernandez I."/>
            <person name="Pacheco R."/>
            <person name="Padilla G."/>
            <person name="Ferreira P."/>
            <person name="Barriuso J."/>
            <person name="Kellner H."/>
            <person name="Castanera R."/>
            <person name="Alfaro M."/>
            <person name="Ramirez L."/>
            <person name="Pisabarro A.G."/>
            <person name="Kuo A."/>
            <person name="Tritt A."/>
            <person name="Lipzen A."/>
            <person name="He G."/>
            <person name="Yan M."/>
            <person name="Ng V."/>
            <person name="Cullen D."/>
            <person name="Martin F."/>
            <person name="Rosso M.-N."/>
            <person name="Henrissat B."/>
            <person name="Hibbett D."/>
            <person name="Martinez A.T."/>
            <person name="Grigoriev I.V."/>
        </authorList>
    </citation>
    <scope>NUCLEOTIDE SEQUENCE</scope>
    <source>
        <strain evidence="1">CBS 247.69</strain>
    </source>
</reference>
<dbReference type="EMBL" id="MU150679">
    <property type="protein sequence ID" value="KAF9455439.1"/>
    <property type="molecule type" value="Genomic_DNA"/>
</dbReference>
<evidence type="ECO:0000313" key="1">
    <source>
        <dbReference type="EMBL" id="KAF9455439.1"/>
    </source>
</evidence>
<sequence length="114" mass="13312">MHSPPDWTGNSREKSLAWVANQYSSSFQTIQEIMESALNAFNARYSSIHESEHHPKINAEICLDMVSMQHQLPIMTEYRRYVIIRGFNETPPSYAPGLEWITAQDFDFRDEFII</sequence>
<name>A0A9P6CBU2_9AGAR</name>